<reference evidence="2" key="1">
    <citation type="journal article" date="2014" name="Front. Microbiol.">
        <title>High frequency of phylogenetically diverse reductive dehalogenase-homologous genes in deep subseafloor sedimentary metagenomes.</title>
        <authorList>
            <person name="Kawai M."/>
            <person name="Futagami T."/>
            <person name="Toyoda A."/>
            <person name="Takaki Y."/>
            <person name="Nishi S."/>
            <person name="Hori S."/>
            <person name="Arai W."/>
            <person name="Tsubouchi T."/>
            <person name="Morono Y."/>
            <person name="Uchiyama I."/>
            <person name="Ito T."/>
            <person name="Fujiyama A."/>
            <person name="Inagaki F."/>
            <person name="Takami H."/>
        </authorList>
    </citation>
    <scope>NUCLEOTIDE SEQUENCE</scope>
    <source>
        <strain evidence="2">Expedition CK06-06</strain>
    </source>
</reference>
<proteinExistence type="predicted"/>
<dbReference type="EMBL" id="BART01001763">
    <property type="protein sequence ID" value="GAG73060.1"/>
    <property type="molecule type" value="Genomic_DNA"/>
</dbReference>
<protein>
    <submittedName>
        <fullName evidence="2">Uncharacterized protein</fullName>
    </submittedName>
</protein>
<name>X0ZTB2_9ZZZZ</name>
<organism evidence="2">
    <name type="scientific">marine sediment metagenome</name>
    <dbReference type="NCBI Taxonomy" id="412755"/>
    <lineage>
        <taxon>unclassified sequences</taxon>
        <taxon>metagenomes</taxon>
        <taxon>ecological metagenomes</taxon>
    </lineage>
</organism>
<accession>X0ZTB2</accession>
<keyword evidence="1" id="KW-0472">Membrane</keyword>
<evidence type="ECO:0000256" key="1">
    <source>
        <dbReference type="SAM" id="Phobius"/>
    </source>
</evidence>
<sequence>MKAFVNGKHDRKGNPLYSLREISAASELPVYAGERADVVFNWGGAFPYRPKAKIVLNERPMFGKCAQALTMLKKQAAIKIIANLFILVLLFFFYRLQFL</sequence>
<keyword evidence="1" id="KW-1133">Transmembrane helix</keyword>
<gene>
    <name evidence="2" type="ORF">S01H4_05917</name>
</gene>
<feature type="transmembrane region" description="Helical" evidence="1">
    <location>
        <begin position="76"/>
        <end position="94"/>
    </location>
</feature>
<comment type="caution">
    <text evidence="2">The sequence shown here is derived from an EMBL/GenBank/DDBJ whole genome shotgun (WGS) entry which is preliminary data.</text>
</comment>
<dbReference type="AlphaFoldDB" id="X0ZTB2"/>
<evidence type="ECO:0000313" key="2">
    <source>
        <dbReference type="EMBL" id="GAG73060.1"/>
    </source>
</evidence>
<keyword evidence="1" id="KW-0812">Transmembrane</keyword>